<comment type="pathway">
    <text evidence="3 7">Glycan biosynthesis; trehalose biosynthesis.</text>
</comment>
<dbReference type="Proteomes" id="UP000525078">
    <property type="component" value="Unassembled WGS sequence"/>
</dbReference>
<dbReference type="Proteomes" id="UP000583929">
    <property type="component" value="Unassembled WGS sequence"/>
</dbReference>
<evidence type="ECO:0000313" key="8">
    <source>
        <dbReference type="EMBL" id="KAF4384584.1"/>
    </source>
</evidence>
<evidence type="ECO:0000313" key="9">
    <source>
        <dbReference type="EMBL" id="KAF4401032.1"/>
    </source>
</evidence>
<dbReference type="PANTHER" id="PTHR43768:SF53">
    <property type="entry name" value="TREHALOSE 6-PHOSPHATE PHOSPHATASE"/>
    <property type="match status" value="1"/>
</dbReference>
<dbReference type="InterPro" id="IPR023214">
    <property type="entry name" value="HAD_sf"/>
</dbReference>
<dbReference type="GO" id="GO:0005992">
    <property type="term" value="P:trehalose biosynthetic process"/>
    <property type="evidence" value="ECO:0007669"/>
    <property type="project" value="UniProtKB-UniPathway"/>
</dbReference>
<comment type="function">
    <text evidence="6">Removes the phosphate from trehalose 6-phosphate to produce free trehalose. Trehalose accumulation in plant may improve abiotic stress tolerance.</text>
</comment>
<comment type="cofactor">
    <cofactor evidence="2 7">
        <name>a divalent metal cation</name>
        <dbReference type="ChEBI" id="CHEBI:60240"/>
    </cofactor>
</comment>
<dbReference type="InterPro" id="IPR044651">
    <property type="entry name" value="OTSB-like"/>
</dbReference>
<comment type="similarity">
    <text evidence="4 7">Belongs to the trehalose phosphatase family.</text>
</comment>
<protein>
    <recommendedName>
        <fullName evidence="7">Trehalose 6-phosphate phosphatase</fullName>
        <ecNumber evidence="7">3.1.3.12</ecNumber>
    </recommendedName>
</protein>
<dbReference type="AlphaFoldDB" id="A0A7J6GNT6"/>
<dbReference type="NCBIfam" id="TIGR01484">
    <property type="entry name" value="HAD-SF-IIB"/>
    <property type="match status" value="1"/>
</dbReference>
<dbReference type="Gene3D" id="3.30.70.1020">
    <property type="entry name" value="Trehalose-6-phosphate phosphatase related protein, domain 2"/>
    <property type="match status" value="1"/>
</dbReference>
<dbReference type="FunFam" id="3.30.70.1020:FF:000004">
    <property type="entry name" value="Trehalose 6-phosphate phosphatase"/>
    <property type="match status" value="1"/>
</dbReference>
<evidence type="ECO:0000256" key="2">
    <source>
        <dbReference type="ARBA" id="ARBA00001968"/>
    </source>
</evidence>
<sequence>KAIMVIRLKSWTFKYWKSLQVDIAGFFFLNPKMGYQQNPESMCKSKFDDVGETILGSYTSWLAKHPSALENFDEMMSKAKGKVIVVFLDYDGTLSPIVKEPDQAFMSEAMRSAVHEVSLCFPTAIVSGRRRDKVFEFVQLENVYYAGSHGMDISTPSASKMCSDHKCQTRTTDEKGNEVVHFRPAQEFLPKIEEILKSLKDKTKGIKGAIVEDNKFCISVHFRQVINDEDVRILKKRVEKLIEGYPKFRISSGKKVMEIRPRIDWDKGRALQYLLGTLDLGTSDNNAIQVGQGFPIVVSSTPKETVASYSLREPTEVMAFLIRLVKWRKSVS</sequence>
<dbReference type="EMBL" id="JAATIP010000047">
    <property type="protein sequence ID" value="KAF4384584.1"/>
    <property type="molecule type" value="Genomic_DNA"/>
</dbReference>
<evidence type="ECO:0000256" key="7">
    <source>
        <dbReference type="RuleBase" id="RU361117"/>
    </source>
</evidence>
<evidence type="ECO:0000256" key="1">
    <source>
        <dbReference type="ARBA" id="ARBA00000500"/>
    </source>
</evidence>
<dbReference type="GO" id="GO:0004805">
    <property type="term" value="F:trehalose-phosphatase activity"/>
    <property type="evidence" value="ECO:0007669"/>
    <property type="project" value="UniProtKB-EC"/>
</dbReference>
<reference evidence="10 11" key="1">
    <citation type="journal article" date="2020" name="bioRxiv">
        <title>Sequence and annotation of 42 cannabis genomes reveals extensive copy number variation in cannabinoid synthesis and pathogen resistance genes.</title>
        <authorList>
            <person name="Mckernan K.J."/>
            <person name="Helbert Y."/>
            <person name="Kane L.T."/>
            <person name="Ebling H."/>
            <person name="Zhang L."/>
            <person name="Liu B."/>
            <person name="Eaton Z."/>
            <person name="Mclaughlin S."/>
            <person name="Kingan S."/>
            <person name="Baybayan P."/>
            <person name="Concepcion G."/>
            <person name="Jordan M."/>
            <person name="Riva A."/>
            <person name="Barbazuk W."/>
            <person name="Harkins T."/>
        </authorList>
    </citation>
    <scope>NUCLEOTIDE SEQUENCE [LARGE SCALE GENOMIC DNA]</scope>
    <source>
        <strain evidence="10 11">cv. Jamaican Lion 4</strain>
        <strain evidence="9">Father</strain>
        <strain evidence="8">Mother</strain>
        <tissue evidence="8">Leaf</tissue>
    </source>
</reference>
<gene>
    <name evidence="8" type="ORF">F8388_003891</name>
    <name evidence="9" type="ORF">G4B88_013873</name>
</gene>
<dbReference type="EC" id="3.1.3.12" evidence="7"/>
<dbReference type="Gene3D" id="3.40.50.1000">
    <property type="entry name" value="HAD superfamily/HAD-like"/>
    <property type="match status" value="1"/>
</dbReference>
<proteinExistence type="inferred from homology"/>
<evidence type="ECO:0000256" key="4">
    <source>
        <dbReference type="ARBA" id="ARBA00008770"/>
    </source>
</evidence>
<evidence type="ECO:0000313" key="10">
    <source>
        <dbReference type="Proteomes" id="UP000525078"/>
    </source>
</evidence>
<comment type="caution">
    <text evidence="8">The sequence shown here is derived from an EMBL/GenBank/DDBJ whole genome shotgun (WGS) entry which is preliminary data.</text>
</comment>
<evidence type="ECO:0000256" key="6">
    <source>
        <dbReference type="ARBA" id="ARBA00025274"/>
    </source>
</evidence>
<dbReference type="InterPro" id="IPR036412">
    <property type="entry name" value="HAD-like_sf"/>
</dbReference>
<dbReference type="UniPathway" id="UPA00299"/>
<keyword evidence="5 7" id="KW-0378">Hydrolase</keyword>
<evidence type="ECO:0000256" key="3">
    <source>
        <dbReference type="ARBA" id="ARBA00005199"/>
    </source>
</evidence>
<accession>A0A7J6GNT6</accession>
<dbReference type="NCBIfam" id="TIGR00685">
    <property type="entry name" value="T6PP"/>
    <property type="match status" value="1"/>
</dbReference>
<dbReference type="SUPFAM" id="SSF56784">
    <property type="entry name" value="HAD-like"/>
    <property type="match status" value="1"/>
</dbReference>
<feature type="non-terminal residue" evidence="8">
    <location>
        <position position="1"/>
    </location>
</feature>
<evidence type="ECO:0000313" key="11">
    <source>
        <dbReference type="Proteomes" id="UP000583929"/>
    </source>
</evidence>
<dbReference type="EMBL" id="JAATIQ010000013">
    <property type="protein sequence ID" value="KAF4401032.1"/>
    <property type="molecule type" value="Genomic_DNA"/>
</dbReference>
<comment type="catalytic activity">
    <reaction evidence="1 7">
        <text>alpha,alpha-trehalose 6-phosphate + H2O = alpha,alpha-trehalose + phosphate</text>
        <dbReference type="Rhea" id="RHEA:23420"/>
        <dbReference type="ChEBI" id="CHEBI:15377"/>
        <dbReference type="ChEBI" id="CHEBI:16551"/>
        <dbReference type="ChEBI" id="CHEBI:43474"/>
        <dbReference type="ChEBI" id="CHEBI:58429"/>
        <dbReference type="EC" id="3.1.3.12"/>
    </reaction>
</comment>
<dbReference type="InterPro" id="IPR003337">
    <property type="entry name" value="Trehalose_PPase"/>
</dbReference>
<dbReference type="Pfam" id="PF02358">
    <property type="entry name" value="Trehalose_PPase"/>
    <property type="match status" value="1"/>
</dbReference>
<keyword evidence="11" id="KW-1185">Reference proteome</keyword>
<dbReference type="InterPro" id="IPR006379">
    <property type="entry name" value="HAD-SF_hydro_IIB"/>
</dbReference>
<organism evidence="8 10">
    <name type="scientific">Cannabis sativa</name>
    <name type="common">Hemp</name>
    <name type="synonym">Marijuana</name>
    <dbReference type="NCBI Taxonomy" id="3483"/>
    <lineage>
        <taxon>Eukaryota</taxon>
        <taxon>Viridiplantae</taxon>
        <taxon>Streptophyta</taxon>
        <taxon>Embryophyta</taxon>
        <taxon>Tracheophyta</taxon>
        <taxon>Spermatophyta</taxon>
        <taxon>Magnoliopsida</taxon>
        <taxon>eudicotyledons</taxon>
        <taxon>Gunneridae</taxon>
        <taxon>Pentapetalae</taxon>
        <taxon>rosids</taxon>
        <taxon>fabids</taxon>
        <taxon>Rosales</taxon>
        <taxon>Cannabaceae</taxon>
        <taxon>Cannabis</taxon>
    </lineage>
</organism>
<evidence type="ECO:0000256" key="5">
    <source>
        <dbReference type="ARBA" id="ARBA00022801"/>
    </source>
</evidence>
<dbReference type="PANTHER" id="PTHR43768">
    <property type="entry name" value="TREHALOSE 6-PHOSPHATE PHOSPHATASE"/>
    <property type="match status" value="1"/>
</dbReference>
<name>A0A7J6GNT6_CANSA</name>